<dbReference type="Proteomes" id="UP000035680">
    <property type="component" value="Unassembled WGS sequence"/>
</dbReference>
<sequence length="91" mass="10163">MIMTPNIKGDERERKKKIIFRRSDFEEPSTSSISRSRNDFLEEGSVSTASLLMSGNSGSSICSLDSRLFDRMGETFASHLPLSDLDLSDLD</sequence>
<dbReference type="AlphaFoldDB" id="A0A0K0G1Q2"/>
<accession>A0A0K0G1Q2</accession>
<reference evidence="2" key="2">
    <citation type="submission" date="2015-08" db="UniProtKB">
        <authorList>
            <consortium name="WormBaseParasite"/>
        </authorList>
    </citation>
    <scope>IDENTIFICATION</scope>
</reference>
<dbReference type="WBParaSite" id="SVE_1864400.1">
    <property type="protein sequence ID" value="SVE_1864400.1"/>
    <property type="gene ID" value="SVE_1864400"/>
</dbReference>
<evidence type="ECO:0000313" key="1">
    <source>
        <dbReference type="Proteomes" id="UP000035680"/>
    </source>
</evidence>
<protein>
    <submittedName>
        <fullName evidence="2">Ovule protein</fullName>
    </submittedName>
</protein>
<reference evidence="1" key="1">
    <citation type="submission" date="2014-07" db="EMBL/GenBank/DDBJ databases">
        <authorList>
            <person name="Martin A.A"/>
            <person name="De Silva N."/>
        </authorList>
    </citation>
    <scope>NUCLEOTIDE SEQUENCE</scope>
</reference>
<proteinExistence type="predicted"/>
<evidence type="ECO:0000313" key="2">
    <source>
        <dbReference type="WBParaSite" id="SVE_1864400.1"/>
    </source>
</evidence>
<organism evidence="1 2">
    <name type="scientific">Strongyloides venezuelensis</name>
    <name type="common">Threadworm</name>
    <dbReference type="NCBI Taxonomy" id="75913"/>
    <lineage>
        <taxon>Eukaryota</taxon>
        <taxon>Metazoa</taxon>
        <taxon>Ecdysozoa</taxon>
        <taxon>Nematoda</taxon>
        <taxon>Chromadorea</taxon>
        <taxon>Rhabditida</taxon>
        <taxon>Tylenchina</taxon>
        <taxon>Panagrolaimomorpha</taxon>
        <taxon>Strongyloidoidea</taxon>
        <taxon>Strongyloididae</taxon>
        <taxon>Strongyloides</taxon>
    </lineage>
</organism>
<name>A0A0K0G1Q2_STRVS</name>
<keyword evidence="1" id="KW-1185">Reference proteome</keyword>